<evidence type="ECO:0000256" key="5">
    <source>
        <dbReference type="ARBA" id="ARBA00012866"/>
    </source>
</evidence>
<evidence type="ECO:0000256" key="10">
    <source>
        <dbReference type="ARBA" id="ARBA00030465"/>
    </source>
</evidence>
<proteinExistence type="inferred from homology"/>
<feature type="domain" description="Phthiocerol/phthiodiolone dimycocerosyl transferase C-terminal" evidence="13">
    <location>
        <begin position="216"/>
        <end position="410"/>
    </location>
</feature>
<dbReference type="GO" id="GO:0016746">
    <property type="term" value="F:acyltransferase activity"/>
    <property type="evidence" value="ECO:0007669"/>
    <property type="project" value="UniProtKB-KW"/>
</dbReference>
<keyword evidence="7" id="KW-0444">Lipid biosynthesis</keyword>
<evidence type="ECO:0000313" key="15">
    <source>
        <dbReference type="Proteomes" id="UP000004816"/>
    </source>
</evidence>
<keyword evidence="15" id="KW-1185">Reference proteome</keyword>
<evidence type="ECO:0000256" key="9">
    <source>
        <dbReference type="ARBA" id="ARBA00023315"/>
    </source>
</evidence>
<dbReference type="InterPro" id="IPR031641">
    <property type="entry name" value="PapA_C"/>
</dbReference>
<dbReference type="Pfam" id="PF16911">
    <property type="entry name" value="PapA_C"/>
    <property type="match status" value="1"/>
</dbReference>
<keyword evidence="7" id="KW-0443">Lipid metabolism</keyword>
<evidence type="ECO:0000256" key="3">
    <source>
        <dbReference type="ARBA" id="ARBA00001907"/>
    </source>
</evidence>
<evidence type="ECO:0000256" key="11">
    <source>
        <dbReference type="ARBA" id="ARBA00032317"/>
    </source>
</evidence>
<gene>
    <name evidence="14" type="ORF">HMPREF9336_01715</name>
</gene>
<keyword evidence="9" id="KW-0012">Acyltransferase</keyword>
<protein>
    <recommendedName>
        <fullName evidence="6">Phthiocerol/phthiodiolone dimycocerosyl transferase</fullName>
        <ecNumber evidence="5">2.3.1.282</ecNumber>
    </recommendedName>
    <alternativeName>
        <fullName evidence="12">Acyltransferase PapA5</fullName>
    </alternativeName>
    <alternativeName>
        <fullName evidence="10">Phthiocerol/phthiodiolone O-acyltransferase</fullName>
    </alternativeName>
    <alternativeName>
        <fullName evidence="11">Polyketide synthase-associated protein A5</fullName>
    </alternativeName>
</protein>
<name>E5XQE3_SEGRC</name>
<sequence>MAQDAASRPLSRFEMTMAAFGMTLGIVSQGRGQLDESAFRKALVALRAKYPVLGAQVRLGASGFELSAEPEGEPVFLFGPGDVDAPIGDDDHFLTDGKAFGVRVVTAGERFRVTCVGHHALMDGRHFIHYMFELFSRYTDAARGEAPDSCEPLALPGTPEELLAERGHGPIPFGDFLRQLYENDVAELLLNPPPAQAGGQAASSGEALGALRIINRRVLLNNEETAALVEMARKHGVSLHALLSAATVLVELSLSDSEEDRLVVLRSSVDIRNRVYPPVAVTDATNFAGATVAVFPASRSESPEVWARHVGDQLAADLQKGLLPQSVLLLSKFIGTALKARGTDGAEPARIFITNVGALPPLPLPDGVVVDDMEAMVFAAPAGETASPQASVQERSYVVVTYGGKLSISLYLVGRDGEEADQIVGRLVKAIAEVSDLESMRM</sequence>
<evidence type="ECO:0000256" key="6">
    <source>
        <dbReference type="ARBA" id="ARBA00013449"/>
    </source>
</evidence>
<dbReference type="InterPro" id="IPR052058">
    <property type="entry name" value="Alcohol_O-acetyltransferase"/>
</dbReference>
<dbReference type="STRING" id="679197.HMPREF9336_01715"/>
<evidence type="ECO:0000313" key="14">
    <source>
        <dbReference type="EMBL" id="EFV13426.2"/>
    </source>
</evidence>
<keyword evidence="8" id="KW-0808">Transferase</keyword>
<evidence type="ECO:0000256" key="12">
    <source>
        <dbReference type="ARBA" id="ARBA00033407"/>
    </source>
</evidence>
<comment type="catalytic activity">
    <reaction evidence="3">
        <text>2 a mycocerosyl-[mycocerosic acid synthase] + a phthiodiolone = a dimycocerosyl phthiodiolone + 2 holo-[mycocerosic acid synthase].</text>
        <dbReference type="EC" id="2.3.1.282"/>
    </reaction>
</comment>
<dbReference type="EMBL" id="ACZI02000002">
    <property type="protein sequence ID" value="EFV13426.2"/>
    <property type="molecule type" value="Genomic_DNA"/>
</dbReference>
<evidence type="ECO:0000259" key="13">
    <source>
        <dbReference type="Pfam" id="PF16911"/>
    </source>
</evidence>
<accession>E5XQE3</accession>
<dbReference type="Gene3D" id="3.30.559.30">
    <property type="entry name" value="Nonribosomal peptide synthetase, condensation domain"/>
    <property type="match status" value="1"/>
</dbReference>
<dbReference type="Gene3D" id="3.30.559.10">
    <property type="entry name" value="Chloramphenicol acetyltransferase-like domain"/>
    <property type="match status" value="1"/>
</dbReference>
<evidence type="ECO:0000256" key="4">
    <source>
        <dbReference type="ARBA" id="ARBA00006558"/>
    </source>
</evidence>
<dbReference type="EC" id="2.3.1.282" evidence="5"/>
<dbReference type="eggNOG" id="COG1020">
    <property type="taxonomic scope" value="Bacteria"/>
</dbReference>
<evidence type="ECO:0000256" key="2">
    <source>
        <dbReference type="ARBA" id="ARBA00000625"/>
    </source>
</evidence>
<comment type="similarity">
    <text evidence="4">Belongs to the acyltransferase PapA5 family.</text>
</comment>
<evidence type="ECO:0000256" key="7">
    <source>
        <dbReference type="ARBA" id="ARBA00022516"/>
    </source>
</evidence>
<evidence type="ECO:0000256" key="1">
    <source>
        <dbReference type="ARBA" id="ARBA00000026"/>
    </source>
</evidence>
<dbReference type="RefSeq" id="WP_021030098.1">
    <property type="nucleotide sequence ID" value="NZ_KI391953.1"/>
</dbReference>
<comment type="caution">
    <text evidence="14">The sequence shown here is derived from an EMBL/GenBank/DDBJ whole genome shotgun (WGS) entry which is preliminary data.</text>
</comment>
<dbReference type="InterPro" id="IPR023213">
    <property type="entry name" value="CAT-like_dom_sf"/>
</dbReference>
<dbReference type="PANTHER" id="PTHR28037">
    <property type="entry name" value="ALCOHOL O-ACETYLTRANSFERASE 1-RELATED"/>
    <property type="match status" value="1"/>
</dbReference>
<dbReference type="AlphaFoldDB" id="E5XQE3"/>
<organism evidence="14 15">
    <name type="scientific">Segniliparus rugosus (strain ATCC BAA-974 / DSM 45345 / CCUG 50838 / CIP 108380 / JCM 13579 / CDC 945)</name>
    <dbReference type="NCBI Taxonomy" id="679197"/>
    <lineage>
        <taxon>Bacteria</taxon>
        <taxon>Bacillati</taxon>
        <taxon>Actinomycetota</taxon>
        <taxon>Actinomycetes</taxon>
        <taxon>Mycobacteriales</taxon>
        <taxon>Segniliparaceae</taxon>
        <taxon>Segniliparus</taxon>
    </lineage>
</organism>
<dbReference type="HOGENOM" id="CLU_050374_0_0_11"/>
<comment type="catalytic activity">
    <reaction evidence="1">
        <text>2 a mycocerosyl-[mycocerosic acid synthase] + a phthiocerol = a dimycocerosyl phthiocerol + 2 holo-[mycocerosic acid synthase].</text>
        <dbReference type="EC" id="2.3.1.282"/>
    </reaction>
</comment>
<comment type="catalytic activity">
    <reaction evidence="2">
        <text>2 a mycocerosyl-[mycocerosic acid synthase] + a phenolphthiocerol = a dimycocerosyl phenolphthiocerol + 2 holo-[mycocerosic acid synthase].</text>
        <dbReference type="EC" id="2.3.1.282"/>
    </reaction>
</comment>
<dbReference type="PANTHER" id="PTHR28037:SF1">
    <property type="entry name" value="ALCOHOL O-ACETYLTRANSFERASE 1-RELATED"/>
    <property type="match status" value="1"/>
</dbReference>
<dbReference type="Proteomes" id="UP000004816">
    <property type="component" value="Unassembled WGS sequence"/>
</dbReference>
<reference evidence="14 15" key="1">
    <citation type="journal article" date="2011" name="Stand. Genomic Sci.">
        <title>High quality draft genome sequence of Segniliparus rugosus CDC 945(T)= (ATCC BAA-974(T)).</title>
        <authorList>
            <person name="Earl A.M."/>
            <person name="Desjardins C.A."/>
            <person name="Fitzgerald M.G."/>
            <person name="Arachchi H.M."/>
            <person name="Zeng Q."/>
            <person name="Mehta T."/>
            <person name="Griggs A."/>
            <person name="Birren B.W."/>
            <person name="Toney N.C."/>
            <person name="Carr J."/>
            <person name="Posey J."/>
            <person name="Butler W.R."/>
        </authorList>
    </citation>
    <scope>NUCLEOTIDE SEQUENCE [LARGE SCALE GENOMIC DNA]</scope>
    <source>
        <strain evidence="15">ATCC BAA-974 / DSM 45345 / CCUG 50838 / CIP 108380 / JCM 13579 / CDC 945</strain>
    </source>
</reference>
<dbReference type="SUPFAM" id="SSF52777">
    <property type="entry name" value="CoA-dependent acyltransferases"/>
    <property type="match status" value="2"/>
</dbReference>
<evidence type="ECO:0000256" key="8">
    <source>
        <dbReference type="ARBA" id="ARBA00022679"/>
    </source>
</evidence>